<accession>A0A246JQF0</accession>
<evidence type="ECO:0000313" key="2">
    <source>
        <dbReference type="EMBL" id="OWQ95033.1"/>
    </source>
</evidence>
<proteinExistence type="predicted"/>
<sequence length="236" mass="24180">MIRMLPLLTLPALAACAPATQSPPQSPGGAPAAAYLALGTEPGWTLEITPARLNYDGDYGSTKIMVPNPGAKPSLNGRTYVTDRLSVVIKTAPCSDGMSDRRFADTVRVVAGGKTLQGCGGKILPPNTLAGTSWIFVSIGGVAVAKDRPTSLQFDGARLSGSAGCNRFSGGYAAADGNLTAGPLMATEMACPGPGMTQEATFFLLMAAPVSLTFTDDGSLILTGSEGRTAVLKRVI</sequence>
<keyword evidence="3" id="KW-1185">Reference proteome</keyword>
<dbReference type="PROSITE" id="PS51257">
    <property type="entry name" value="PROKAR_LIPOPROTEIN"/>
    <property type="match status" value="1"/>
</dbReference>
<dbReference type="InterPro" id="IPR005184">
    <property type="entry name" value="DUF306_Meta_HslJ"/>
</dbReference>
<name>A0A246JQF0_9SPHN</name>
<protein>
    <submittedName>
        <fullName evidence="2">META domain-containing protein</fullName>
    </submittedName>
</protein>
<feature type="domain" description="DUF306" evidence="1">
    <location>
        <begin position="127"/>
        <end position="229"/>
    </location>
</feature>
<dbReference type="RefSeq" id="WP_088443432.1">
    <property type="nucleotide sequence ID" value="NZ_BMMC01000016.1"/>
</dbReference>
<dbReference type="Proteomes" id="UP000197361">
    <property type="component" value="Unassembled WGS sequence"/>
</dbReference>
<comment type="caution">
    <text evidence="2">The sequence shown here is derived from an EMBL/GenBank/DDBJ whole genome shotgun (WGS) entry which is preliminary data.</text>
</comment>
<gene>
    <name evidence="2" type="ORF">CDQ92_17315</name>
</gene>
<dbReference type="OrthoDB" id="5489750at2"/>
<dbReference type="PANTHER" id="PTHR35535">
    <property type="entry name" value="HEAT SHOCK PROTEIN HSLJ"/>
    <property type="match status" value="1"/>
</dbReference>
<dbReference type="InterPro" id="IPR053147">
    <property type="entry name" value="Hsp_HslJ-like"/>
</dbReference>
<evidence type="ECO:0000259" key="1">
    <source>
        <dbReference type="Pfam" id="PF03724"/>
    </source>
</evidence>
<dbReference type="Pfam" id="PF03724">
    <property type="entry name" value="META"/>
    <property type="match status" value="1"/>
</dbReference>
<evidence type="ECO:0000313" key="3">
    <source>
        <dbReference type="Proteomes" id="UP000197361"/>
    </source>
</evidence>
<dbReference type="Gene3D" id="2.40.128.270">
    <property type="match status" value="1"/>
</dbReference>
<reference evidence="2 3" key="1">
    <citation type="journal article" date="2010" name="Int. J. Syst. Evol. Microbiol.">
        <title>Sphingopyxis bauzanensis sp. nov., a psychrophilic bacterium isolated from soil.</title>
        <authorList>
            <person name="Zhang D.C."/>
            <person name="Liu H.C."/>
            <person name="Xin Y.H."/>
            <person name="Zhou Y.G."/>
            <person name="Schinner F."/>
            <person name="Margesin R."/>
        </authorList>
    </citation>
    <scope>NUCLEOTIDE SEQUENCE [LARGE SCALE GENOMIC DNA]</scope>
    <source>
        <strain evidence="2 3">DSM 22271</strain>
    </source>
</reference>
<dbReference type="PANTHER" id="PTHR35535:SF2">
    <property type="entry name" value="DUF306 DOMAIN-CONTAINING PROTEIN"/>
    <property type="match status" value="1"/>
</dbReference>
<organism evidence="2 3">
    <name type="scientific">Sphingopyxis bauzanensis</name>
    <dbReference type="NCBI Taxonomy" id="651663"/>
    <lineage>
        <taxon>Bacteria</taxon>
        <taxon>Pseudomonadati</taxon>
        <taxon>Pseudomonadota</taxon>
        <taxon>Alphaproteobacteria</taxon>
        <taxon>Sphingomonadales</taxon>
        <taxon>Sphingomonadaceae</taxon>
        <taxon>Sphingopyxis</taxon>
    </lineage>
</organism>
<dbReference type="EMBL" id="NISK01000004">
    <property type="protein sequence ID" value="OWQ95033.1"/>
    <property type="molecule type" value="Genomic_DNA"/>
</dbReference>
<dbReference type="AlphaFoldDB" id="A0A246JQF0"/>
<dbReference type="InterPro" id="IPR038670">
    <property type="entry name" value="HslJ-like_sf"/>
</dbReference>